<feature type="coiled-coil region" evidence="1">
    <location>
        <begin position="303"/>
        <end position="344"/>
    </location>
</feature>
<dbReference type="Proteomes" id="UP000654075">
    <property type="component" value="Unassembled WGS sequence"/>
</dbReference>
<evidence type="ECO:0000313" key="3">
    <source>
        <dbReference type="Proteomes" id="UP000654075"/>
    </source>
</evidence>
<keyword evidence="1" id="KW-0175">Coiled coil</keyword>
<gene>
    <name evidence="2" type="ORF">PGLA1383_LOCUS35844</name>
</gene>
<organism evidence="2 3">
    <name type="scientific">Polarella glacialis</name>
    <name type="common">Dinoflagellate</name>
    <dbReference type="NCBI Taxonomy" id="89957"/>
    <lineage>
        <taxon>Eukaryota</taxon>
        <taxon>Sar</taxon>
        <taxon>Alveolata</taxon>
        <taxon>Dinophyceae</taxon>
        <taxon>Suessiales</taxon>
        <taxon>Suessiaceae</taxon>
        <taxon>Polarella</taxon>
    </lineage>
</organism>
<dbReference type="PANTHER" id="PTHR36960">
    <property type="entry name" value="SI:DKEY-32E6.3"/>
    <property type="match status" value="1"/>
</dbReference>
<dbReference type="AlphaFoldDB" id="A0A813FUT8"/>
<accession>A0A813FUT8</accession>
<dbReference type="OrthoDB" id="417678at2759"/>
<name>A0A813FUT8_POLGL</name>
<evidence type="ECO:0000256" key="1">
    <source>
        <dbReference type="SAM" id="Coils"/>
    </source>
</evidence>
<keyword evidence="3" id="KW-1185">Reference proteome</keyword>
<reference evidence="2" key="1">
    <citation type="submission" date="2021-02" db="EMBL/GenBank/DDBJ databases">
        <authorList>
            <person name="Dougan E. K."/>
            <person name="Rhodes N."/>
            <person name="Thang M."/>
            <person name="Chan C."/>
        </authorList>
    </citation>
    <scope>NUCLEOTIDE SEQUENCE</scope>
</reference>
<sequence>MREAWRSWAFVKGQPAEAEMLKLLELTLRRIQLSPEVCHTKEAKAANLEGTTFNLVPCLFHLVAQLQRSKRHFAVIFRSFGIDHQKIHAEWNSFCELKHPVFSKLIEDLGPMDGTVPGIPDRRIHSMHTLYRDEQGPLLILDTCTNGPEDNSWDAWVRAKQKPTTDTREGRKFCQELCVETVDGLGKFQEWMQAHLRKQATGSIKDDWAWWQFHGETAQAGKLLTLFGSQQEFQQIFFDDNVELNNARIVDCRDPDGNAIPHSESVGKLCCKVNPVEAMLDTNYFLCKLLGSQGDPLNVGLSLTTMRKQMQAVEEEKLQVQKQLSDVEEQKLSLQTQLDGMRLQLIGAVDEIRRKMSSEAPLVEKWLFDSEGFGSLSDLFAEIQEGLCWLQKDAQGRTVRTIDMLYLKVCFKDLLLIEFYEQDSSPGAQIQTRNFLPGVQLTSKETEMHETLSRWFETGLQADISKCIETEQVPRYVPDTAAPFQKAASEAYPLPCTVQCLQGTFVMPQTANHELLAKIGLPDGKQFTTTSKGSNGKIVTRCWRWDKLSTWNLGCA</sequence>
<evidence type="ECO:0000313" key="2">
    <source>
        <dbReference type="EMBL" id="CAE8618203.1"/>
    </source>
</evidence>
<dbReference type="PANTHER" id="PTHR36960:SF1">
    <property type="entry name" value="SI:DKEY-32E6.3"/>
    <property type="match status" value="1"/>
</dbReference>
<protein>
    <submittedName>
        <fullName evidence="2">Uncharacterized protein</fullName>
    </submittedName>
</protein>
<proteinExistence type="predicted"/>
<dbReference type="EMBL" id="CAJNNV010026450">
    <property type="protein sequence ID" value="CAE8618203.1"/>
    <property type="molecule type" value="Genomic_DNA"/>
</dbReference>
<comment type="caution">
    <text evidence="2">The sequence shown here is derived from an EMBL/GenBank/DDBJ whole genome shotgun (WGS) entry which is preliminary data.</text>
</comment>